<organism evidence="2 3">
    <name type="scientific">Liparis tanakae</name>
    <name type="common">Tanaka's snailfish</name>
    <dbReference type="NCBI Taxonomy" id="230148"/>
    <lineage>
        <taxon>Eukaryota</taxon>
        <taxon>Metazoa</taxon>
        <taxon>Chordata</taxon>
        <taxon>Craniata</taxon>
        <taxon>Vertebrata</taxon>
        <taxon>Euteleostomi</taxon>
        <taxon>Actinopterygii</taxon>
        <taxon>Neopterygii</taxon>
        <taxon>Teleostei</taxon>
        <taxon>Neoteleostei</taxon>
        <taxon>Acanthomorphata</taxon>
        <taxon>Eupercaria</taxon>
        <taxon>Perciformes</taxon>
        <taxon>Cottioidei</taxon>
        <taxon>Cottales</taxon>
        <taxon>Liparidae</taxon>
        <taxon>Liparis</taxon>
    </lineage>
</organism>
<proteinExistence type="predicted"/>
<dbReference type="AlphaFoldDB" id="A0A4Z2HH16"/>
<evidence type="ECO:0000313" key="3">
    <source>
        <dbReference type="Proteomes" id="UP000314294"/>
    </source>
</evidence>
<evidence type="ECO:0000256" key="1">
    <source>
        <dbReference type="SAM" id="MobiDB-lite"/>
    </source>
</evidence>
<keyword evidence="3" id="KW-1185">Reference proteome</keyword>
<gene>
    <name evidence="2" type="ORF">EYF80_024889</name>
</gene>
<dbReference type="Proteomes" id="UP000314294">
    <property type="component" value="Unassembled WGS sequence"/>
</dbReference>
<reference evidence="2 3" key="1">
    <citation type="submission" date="2019-03" db="EMBL/GenBank/DDBJ databases">
        <title>First draft genome of Liparis tanakae, snailfish: a comprehensive survey of snailfish specific genes.</title>
        <authorList>
            <person name="Kim W."/>
            <person name="Song I."/>
            <person name="Jeong J.-H."/>
            <person name="Kim D."/>
            <person name="Kim S."/>
            <person name="Ryu S."/>
            <person name="Song J.Y."/>
            <person name="Lee S.K."/>
        </authorList>
    </citation>
    <scope>NUCLEOTIDE SEQUENCE [LARGE SCALE GENOMIC DNA]</scope>
    <source>
        <tissue evidence="2">Muscle</tissue>
    </source>
</reference>
<protein>
    <submittedName>
        <fullName evidence="2">Uncharacterized protein</fullName>
    </submittedName>
</protein>
<feature type="region of interest" description="Disordered" evidence="1">
    <location>
        <begin position="89"/>
        <end position="183"/>
    </location>
</feature>
<evidence type="ECO:0000313" key="2">
    <source>
        <dbReference type="EMBL" id="TNN64891.1"/>
    </source>
</evidence>
<dbReference type="EMBL" id="SRLO01000244">
    <property type="protein sequence ID" value="TNN64891.1"/>
    <property type="molecule type" value="Genomic_DNA"/>
</dbReference>
<name>A0A4Z2HH16_9TELE</name>
<accession>A0A4Z2HH16</accession>
<sequence length="183" mass="19764">MWIDVEQCTDSTESRQLYADTRLQHVDGNRTHRRPSTAAASPTNYGTTQWIPSVSVTFTPTLTVRTHVCRCTTQSQYCGVAATREESHPAMGSSAMGSRERHNGLSGTPLCETLTSPEGRGHSTPSAAKPPPGLRRPGNQSAEALSPVSYSKPISEPLRNYLTATKAERQAAGKVQQSIRTGP</sequence>
<comment type="caution">
    <text evidence="2">The sequence shown here is derived from an EMBL/GenBank/DDBJ whole genome shotgun (WGS) entry which is preliminary data.</text>
</comment>